<evidence type="ECO:0000256" key="2">
    <source>
        <dbReference type="ARBA" id="ARBA00007357"/>
    </source>
</evidence>
<dbReference type="PROSITE" id="PS51885">
    <property type="entry name" value="NEPRILYSIN"/>
    <property type="match status" value="1"/>
</dbReference>
<reference evidence="12" key="2">
    <citation type="submission" date="2018-03" db="EMBL/GenBank/DDBJ databases">
        <authorList>
            <person name="Derbyshire K."/>
            <person name="Gray T.A."/>
            <person name="Champion M."/>
        </authorList>
    </citation>
    <scope>NUCLEOTIDE SEQUENCE [LARGE SCALE GENOMIC DNA]</scope>
    <source>
        <strain evidence="12">MKD8</strain>
    </source>
</reference>
<comment type="similarity">
    <text evidence="2">Belongs to the peptidase M13 family.</text>
</comment>
<keyword evidence="7" id="KW-0482">Metalloprotease</keyword>
<evidence type="ECO:0000313" key="12">
    <source>
        <dbReference type="Proteomes" id="UP000011200"/>
    </source>
</evidence>
<feature type="compositionally biased region" description="Basic and acidic residues" evidence="8">
    <location>
        <begin position="21"/>
        <end position="31"/>
    </location>
</feature>
<evidence type="ECO:0000256" key="4">
    <source>
        <dbReference type="ARBA" id="ARBA00022723"/>
    </source>
</evidence>
<dbReference type="GO" id="GO:0005886">
    <property type="term" value="C:plasma membrane"/>
    <property type="evidence" value="ECO:0007669"/>
    <property type="project" value="TreeGrafter"/>
</dbReference>
<sequence>MTVQATRGTADATGKSGIDLTHVDPRTRPQDDLFGHVNGRWLTEYEIPADRATDGAFRLLYDRAEEQIRDLITEAAASGAADGTDEQRIGDLYASFMDTQAIAERGLQPLLDELALIDAAPDADALAAVLGGLQRTGVGGGAGVYVDTDSKNSTRYLLHMGQSGIGLPDESYFRDEQHAEILAGYPVHIAKMFGLVYGGDHTDTAARIVALESKIAAAHWDVVKRRDADLTYNLRRFADLPAEAPGFDWSGWVQGLGTTPDTVAELVVRQPDYLTAFAGLWASEDLEDWKAWARWRVIHARAGLLTDDLVAEDFAFYGRTLSGTEQIRDRWKRAVSVVENLMGDALGKLYVQRHFPPEAKARMDELVANLREAYRVSIDELDWMTPETRAKALAKLDKFTPKIGYPARWRDYSAVVIKRDDLYGNYRRGYIVNSDRELAKLGGPVDRDEWFMTPQTVNAYYNPGMNEIVFPAAILQPPFFDAEADDAANYGGIGAVIGHEIGHGFDDQGAKYDGDGNLVDWWTDADRTEFGARTKALIEQYEQFTPRGLDPSHHVNGAFTVGENIGDLGGLSIALLAYKLSLKGKEAPVIDGLTGVQRVFFGWAQVWRTKSREAEAIRRLAVDPHSPPEFRCNGVVRNIDDFYEAFDVTENDELFLEPERRVRIWN</sequence>
<evidence type="ECO:0000256" key="8">
    <source>
        <dbReference type="SAM" id="MobiDB-lite"/>
    </source>
</evidence>
<proteinExistence type="inferred from homology"/>
<dbReference type="AlphaFoldDB" id="A0A2U9PHM3"/>
<dbReference type="Gene3D" id="1.10.1380.10">
    <property type="entry name" value="Neutral endopeptidase , domain2"/>
    <property type="match status" value="1"/>
</dbReference>
<dbReference type="Pfam" id="PF05649">
    <property type="entry name" value="Peptidase_M13_N"/>
    <property type="match status" value="1"/>
</dbReference>
<organism evidence="11 12">
    <name type="scientific">Mycolicibacterium smegmatis (strain MKD8)</name>
    <name type="common">Mycobacterium smegmatis</name>
    <dbReference type="NCBI Taxonomy" id="1214915"/>
    <lineage>
        <taxon>Bacteria</taxon>
        <taxon>Bacillati</taxon>
        <taxon>Actinomycetota</taxon>
        <taxon>Actinomycetes</taxon>
        <taxon>Mycobacteriales</taxon>
        <taxon>Mycobacteriaceae</taxon>
        <taxon>Mycolicibacterium</taxon>
    </lineage>
</organism>
<reference evidence="11 12" key="1">
    <citation type="journal article" date="2013" name="Genome Announc.">
        <title>Draft genome sequence of MKD8, a conjugal recipient Mycobacterium smegmatis strain.</title>
        <authorList>
            <person name="Gray T.A."/>
            <person name="Palumbo M.J."/>
            <person name="Derbyshire K.M."/>
        </authorList>
    </citation>
    <scope>NUCLEOTIDE SEQUENCE [LARGE SCALE GENOMIC DNA]</scope>
    <source>
        <strain evidence="11 12">MKD8</strain>
    </source>
</reference>
<dbReference type="SUPFAM" id="SSF55486">
    <property type="entry name" value="Metalloproteases ('zincins'), catalytic domain"/>
    <property type="match status" value="1"/>
</dbReference>
<dbReference type="PANTHER" id="PTHR11733:SF167">
    <property type="entry name" value="FI17812P1-RELATED"/>
    <property type="match status" value="1"/>
</dbReference>
<dbReference type="InterPro" id="IPR008753">
    <property type="entry name" value="Peptidase_M13_N"/>
</dbReference>
<keyword evidence="3" id="KW-0645">Protease</keyword>
<gene>
    <name evidence="11" type="ORF">D806_002470</name>
</gene>
<dbReference type="EMBL" id="CP027541">
    <property type="protein sequence ID" value="AWT51241.1"/>
    <property type="molecule type" value="Genomic_DNA"/>
</dbReference>
<evidence type="ECO:0000256" key="3">
    <source>
        <dbReference type="ARBA" id="ARBA00022670"/>
    </source>
</evidence>
<dbReference type="Proteomes" id="UP000011200">
    <property type="component" value="Chromosome"/>
</dbReference>
<evidence type="ECO:0000313" key="11">
    <source>
        <dbReference type="EMBL" id="AWT51241.1"/>
    </source>
</evidence>
<dbReference type="RefSeq" id="WP_003891576.1">
    <property type="nucleotide sequence ID" value="NZ_CP027541.1"/>
</dbReference>
<evidence type="ECO:0000256" key="6">
    <source>
        <dbReference type="ARBA" id="ARBA00022833"/>
    </source>
</evidence>
<feature type="region of interest" description="Disordered" evidence="8">
    <location>
        <begin position="1"/>
        <end position="31"/>
    </location>
</feature>
<dbReference type="Pfam" id="PF01431">
    <property type="entry name" value="Peptidase_M13"/>
    <property type="match status" value="1"/>
</dbReference>
<evidence type="ECO:0000256" key="1">
    <source>
        <dbReference type="ARBA" id="ARBA00001947"/>
    </source>
</evidence>
<protein>
    <submittedName>
        <fullName evidence="11">Metallopeptidase</fullName>
    </submittedName>
</protein>
<keyword evidence="4" id="KW-0479">Metal-binding</keyword>
<evidence type="ECO:0000259" key="10">
    <source>
        <dbReference type="Pfam" id="PF05649"/>
    </source>
</evidence>
<evidence type="ECO:0000256" key="5">
    <source>
        <dbReference type="ARBA" id="ARBA00022801"/>
    </source>
</evidence>
<keyword evidence="6" id="KW-0862">Zinc</keyword>
<dbReference type="GO" id="GO:0004222">
    <property type="term" value="F:metalloendopeptidase activity"/>
    <property type="evidence" value="ECO:0007669"/>
    <property type="project" value="InterPro"/>
</dbReference>
<dbReference type="InterPro" id="IPR042089">
    <property type="entry name" value="Peptidase_M13_dom_2"/>
</dbReference>
<evidence type="ECO:0000259" key="9">
    <source>
        <dbReference type="Pfam" id="PF01431"/>
    </source>
</evidence>
<dbReference type="InterPro" id="IPR018497">
    <property type="entry name" value="Peptidase_M13_C"/>
</dbReference>
<dbReference type="GO" id="GO:0046872">
    <property type="term" value="F:metal ion binding"/>
    <property type="evidence" value="ECO:0007669"/>
    <property type="project" value="UniProtKB-KW"/>
</dbReference>
<name>A0A2U9PHM3_MYCSE</name>
<dbReference type="PRINTS" id="PR00786">
    <property type="entry name" value="NEPRILYSIN"/>
</dbReference>
<dbReference type="CDD" id="cd08662">
    <property type="entry name" value="M13"/>
    <property type="match status" value="1"/>
</dbReference>
<feature type="domain" description="Peptidase M13 N-terminal" evidence="10">
    <location>
        <begin position="29"/>
        <end position="406"/>
    </location>
</feature>
<dbReference type="GO" id="GO:0016485">
    <property type="term" value="P:protein processing"/>
    <property type="evidence" value="ECO:0007669"/>
    <property type="project" value="TreeGrafter"/>
</dbReference>
<keyword evidence="5" id="KW-0378">Hydrolase</keyword>
<dbReference type="Gene3D" id="3.40.390.10">
    <property type="entry name" value="Collagenase (Catalytic Domain)"/>
    <property type="match status" value="1"/>
</dbReference>
<feature type="domain" description="Peptidase M13 C-terminal" evidence="9">
    <location>
        <begin position="458"/>
        <end position="662"/>
    </location>
</feature>
<dbReference type="InterPro" id="IPR000718">
    <property type="entry name" value="Peptidase_M13"/>
</dbReference>
<dbReference type="PANTHER" id="PTHR11733">
    <property type="entry name" value="ZINC METALLOPROTEASE FAMILY M13 NEPRILYSIN-RELATED"/>
    <property type="match status" value="1"/>
</dbReference>
<accession>A0A2U9PHM3</accession>
<comment type="cofactor">
    <cofactor evidence="1">
        <name>Zn(2+)</name>
        <dbReference type="ChEBI" id="CHEBI:29105"/>
    </cofactor>
</comment>
<dbReference type="InterPro" id="IPR024079">
    <property type="entry name" value="MetalloPept_cat_dom_sf"/>
</dbReference>
<evidence type="ECO:0000256" key="7">
    <source>
        <dbReference type="ARBA" id="ARBA00023049"/>
    </source>
</evidence>